<organism evidence="2 3">
    <name type="scientific">Fusarium oxysporum f. sp. cepae</name>
    <dbReference type="NCBI Taxonomy" id="396571"/>
    <lineage>
        <taxon>Eukaryota</taxon>
        <taxon>Fungi</taxon>
        <taxon>Dikarya</taxon>
        <taxon>Ascomycota</taxon>
        <taxon>Pezizomycotina</taxon>
        <taxon>Sordariomycetes</taxon>
        <taxon>Hypocreomycetidae</taxon>
        <taxon>Hypocreales</taxon>
        <taxon>Nectriaceae</taxon>
        <taxon>Fusarium</taxon>
        <taxon>Fusarium oxysporum species complex</taxon>
    </lineage>
</organism>
<evidence type="ECO:0000256" key="1">
    <source>
        <dbReference type="SAM" id="MobiDB-lite"/>
    </source>
</evidence>
<evidence type="ECO:0000313" key="3">
    <source>
        <dbReference type="Proteomes" id="UP000270866"/>
    </source>
</evidence>
<evidence type="ECO:0000313" key="2">
    <source>
        <dbReference type="EMBL" id="RKK14820.1"/>
    </source>
</evidence>
<feature type="region of interest" description="Disordered" evidence="1">
    <location>
        <begin position="1"/>
        <end position="44"/>
    </location>
</feature>
<name>A0A3L6NCW2_FUSOX</name>
<protein>
    <submittedName>
        <fullName evidence="2">Uncharacterized protein</fullName>
    </submittedName>
</protein>
<dbReference type="EMBL" id="MRCU01000007">
    <property type="protein sequence ID" value="RKK14820.1"/>
    <property type="molecule type" value="Genomic_DNA"/>
</dbReference>
<comment type="caution">
    <text evidence="2">The sequence shown here is derived from an EMBL/GenBank/DDBJ whole genome shotgun (WGS) entry which is preliminary data.</text>
</comment>
<feature type="compositionally biased region" description="Basic and acidic residues" evidence="1">
    <location>
        <begin position="35"/>
        <end position="44"/>
    </location>
</feature>
<proteinExistence type="predicted"/>
<dbReference type="AlphaFoldDB" id="A0A3L6NCW2"/>
<dbReference type="Proteomes" id="UP000270866">
    <property type="component" value="Chromosome 9"/>
</dbReference>
<feature type="compositionally biased region" description="Acidic residues" evidence="1">
    <location>
        <begin position="1"/>
        <end position="15"/>
    </location>
</feature>
<sequence length="44" mass="4595">MTVEEDFEGEGDDGDPVQQGASLSQGAKKASGGRKGVEIRSEQN</sequence>
<reference evidence="2 3" key="1">
    <citation type="journal article" date="2018" name="Sci. Rep.">
        <title>Characterisation of pathogen-specific regions and novel effector candidates in Fusarium oxysporum f. sp. cepae.</title>
        <authorList>
            <person name="Armitage A.D."/>
            <person name="Taylor A."/>
            <person name="Sobczyk M.K."/>
            <person name="Baxter L."/>
            <person name="Greenfield B.P."/>
            <person name="Bates H.J."/>
            <person name="Wilson F."/>
            <person name="Jackson A.C."/>
            <person name="Ott S."/>
            <person name="Harrison R.J."/>
            <person name="Clarkson J.P."/>
        </authorList>
    </citation>
    <scope>NUCLEOTIDE SEQUENCE [LARGE SCALE GENOMIC DNA]</scope>
    <source>
        <strain evidence="2 3">FoC_Fus2</strain>
    </source>
</reference>
<gene>
    <name evidence="2" type="ORF">BFJ65_g11370</name>
</gene>
<accession>A0A3L6NCW2</accession>